<organism evidence="8 9">
    <name type="scientific">Adiantum capillus-veneris</name>
    <name type="common">Maidenhair fern</name>
    <dbReference type="NCBI Taxonomy" id="13818"/>
    <lineage>
        <taxon>Eukaryota</taxon>
        <taxon>Viridiplantae</taxon>
        <taxon>Streptophyta</taxon>
        <taxon>Embryophyta</taxon>
        <taxon>Tracheophyta</taxon>
        <taxon>Polypodiopsida</taxon>
        <taxon>Polypodiidae</taxon>
        <taxon>Polypodiales</taxon>
        <taxon>Pteridineae</taxon>
        <taxon>Pteridaceae</taxon>
        <taxon>Vittarioideae</taxon>
        <taxon>Adiantum</taxon>
    </lineage>
</organism>
<evidence type="ECO:0000256" key="3">
    <source>
        <dbReference type="ARBA" id="ARBA00023125"/>
    </source>
</evidence>
<dbReference type="InterPro" id="IPR002487">
    <property type="entry name" value="TF_Kbox"/>
</dbReference>
<dbReference type="GO" id="GO:0046983">
    <property type="term" value="F:protein dimerization activity"/>
    <property type="evidence" value="ECO:0007669"/>
    <property type="project" value="InterPro"/>
</dbReference>
<gene>
    <name evidence="8" type="ORF">GOP47_0003604</name>
</gene>
<dbReference type="InterPro" id="IPR036879">
    <property type="entry name" value="TF_MADSbox_sf"/>
</dbReference>
<dbReference type="CDD" id="cd00265">
    <property type="entry name" value="MADS_MEF2_like"/>
    <property type="match status" value="1"/>
</dbReference>
<keyword evidence="2" id="KW-0805">Transcription regulation</keyword>
<accession>A0A9D4V6Y1</accession>
<reference evidence="8" key="1">
    <citation type="submission" date="2021-01" db="EMBL/GenBank/DDBJ databases">
        <title>Adiantum capillus-veneris genome.</title>
        <authorList>
            <person name="Fang Y."/>
            <person name="Liao Q."/>
        </authorList>
    </citation>
    <scope>NUCLEOTIDE SEQUENCE</scope>
    <source>
        <strain evidence="8">H3</strain>
        <tissue evidence="8">Leaf</tissue>
    </source>
</reference>
<keyword evidence="3" id="KW-0238">DNA-binding</keyword>
<dbReference type="PRINTS" id="PR00404">
    <property type="entry name" value="MADSDOMAIN"/>
</dbReference>
<comment type="subcellular location">
    <subcellularLocation>
        <location evidence="1">Nucleus</location>
    </subcellularLocation>
</comment>
<evidence type="ECO:0000313" key="8">
    <source>
        <dbReference type="EMBL" id="KAI5080421.1"/>
    </source>
</evidence>
<proteinExistence type="predicted"/>
<keyword evidence="9" id="KW-1185">Reference proteome</keyword>
<feature type="non-terminal residue" evidence="8">
    <location>
        <position position="358"/>
    </location>
</feature>
<evidence type="ECO:0000256" key="5">
    <source>
        <dbReference type="ARBA" id="ARBA00023242"/>
    </source>
</evidence>
<dbReference type="GO" id="GO:0000977">
    <property type="term" value="F:RNA polymerase II transcription regulatory region sequence-specific DNA binding"/>
    <property type="evidence" value="ECO:0007669"/>
    <property type="project" value="InterPro"/>
</dbReference>
<dbReference type="InterPro" id="IPR002100">
    <property type="entry name" value="TF_MADSbox"/>
</dbReference>
<evidence type="ECO:0000256" key="2">
    <source>
        <dbReference type="ARBA" id="ARBA00023015"/>
    </source>
</evidence>
<feature type="domain" description="MADS-box" evidence="6">
    <location>
        <begin position="6"/>
        <end position="66"/>
    </location>
</feature>
<evidence type="ECO:0000256" key="1">
    <source>
        <dbReference type="ARBA" id="ARBA00004123"/>
    </source>
</evidence>
<dbReference type="SMART" id="SM00432">
    <property type="entry name" value="MADS"/>
    <property type="match status" value="1"/>
</dbReference>
<dbReference type="GO" id="GO:0045944">
    <property type="term" value="P:positive regulation of transcription by RNA polymerase II"/>
    <property type="evidence" value="ECO:0007669"/>
    <property type="project" value="InterPro"/>
</dbReference>
<dbReference type="Pfam" id="PF01486">
    <property type="entry name" value="K-box"/>
    <property type="match status" value="1"/>
</dbReference>
<dbReference type="PROSITE" id="PS51297">
    <property type="entry name" value="K_BOX"/>
    <property type="match status" value="1"/>
</dbReference>
<dbReference type="InterPro" id="IPR050142">
    <property type="entry name" value="MADS-box/MEF2_TF"/>
</dbReference>
<dbReference type="GO" id="GO:0003700">
    <property type="term" value="F:DNA-binding transcription factor activity"/>
    <property type="evidence" value="ECO:0007669"/>
    <property type="project" value="InterPro"/>
</dbReference>
<evidence type="ECO:0000256" key="4">
    <source>
        <dbReference type="ARBA" id="ARBA00023163"/>
    </source>
</evidence>
<dbReference type="PANTHER" id="PTHR48019">
    <property type="entry name" value="SERUM RESPONSE FACTOR HOMOLOG"/>
    <property type="match status" value="1"/>
</dbReference>
<dbReference type="Gene3D" id="3.40.1810.10">
    <property type="entry name" value="Transcription factor, MADS-box"/>
    <property type="match status" value="1"/>
</dbReference>
<keyword evidence="4" id="KW-0804">Transcription</keyword>
<comment type="caution">
    <text evidence="8">The sequence shown here is derived from an EMBL/GenBank/DDBJ whole genome shotgun (WGS) entry which is preliminary data.</text>
</comment>
<dbReference type="EMBL" id="JABFUD020000004">
    <property type="protein sequence ID" value="KAI5080421.1"/>
    <property type="molecule type" value="Genomic_DNA"/>
</dbReference>
<dbReference type="InterPro" id="IPR033896">
    <property type="entry name" value="MEF2-like_N"/>
</dbReference>
<dbReference type="PROSITE" id="PS50066">
    <property type="entry name" value="MADS_BOX_2"/>
    <property type="match status" value="1"/>
</dbReference>
<dbReference type="FunFam" id="3.40.1810.10:FF:000003">
    <property type="entry name" value="MADS-box transcription factor MADS-MC"/>
    <property type="match status" value="1"/>
</dbReference>
<evidence type="ECO:0000259" key="7">
    <source>
        <dbReference type="PROSITE" id="PS51297"/>
    </source>
</evidence>
<dbReference type="Proteomes" id="UP000886520">
    <property type="component" value="Chromosome 4"/>
</dbReference>
<dbReference type="Pfam" id="PF00319">
    <property type="entry name" value="SRF-TF"/>
    <property type="match status" value="1"/>
</dbReference>
<protein>
    <submittedName>
        <fullName evidence="8">Uncharacterized protein</fullName>
    </submittedName>
</protein>
<evidence type="ECO:0000259" key="6">
    <source>
        <dbReference type="PROSITE" id="PS50066"/>
    </source>
</evidence>
<feature type="domain" description="K-box" evidence="7">
    <location>
        <begin position="91"/>
        <end position="193"/>
    </location>
</feature>
<name>A0A9D4V6Y1_ADICA</name>
<keyword evidence="5" id="KW-0539">Nucleus</keyword>
<dbReference type="SUPFAM" id="SSF55455">
    <property type="entry name" value="SRF-like"/>
    <property type="match status" value="1"/>
</dbReference>
<evidence type="ECO:0000313" key="9">
    <source>
        <dbReference type="Proteomes" id="UP000886520"/>
    </source>
</evidence>
<dbReference type="OrthoDB" id="1898716at2759"/>
<dbReference type="GO" id="GO:0005634">
    <property type="term" value="C:nucleus"/>
    <property type="evidence" value="ECO:0007669"/>
    <property type="project" value="UniProtKB-SubCell"/>
</dbReference>
<sequence length="358" mass="40193">VRRYPMARRKIKIKRIENATTRQVTFSKRRGGLLKKAHDLSVLCDAEVGVIIFSSKGKLFQFANPSMQSVMERYMKSCGHSESAQNYAGCSTHGDGDADRVTQFTEKLKILQSILIGDDLERLSSRDLIRLEQQMHDCLGRIRAKKDELILEQLQEIKEKEPPSSFGRTADVEVPGTIGERSKLFKIATTQRGVTGNSNVMEKLVEFASSEVSDSENAGAGGHDKHACDGPPLMDASLFADRDSNTLRAQSNRRAEGLPRLVVWCLLPYASFLKATFLSCKDVHMDMFRMSTRSSLKGTPPVLSAIMAQIRHRHLWLVASLCTWLSKLLFSDYDSDSHNKTVTDWNMNAFVLTLFDTL</sequence>
<dbReference type="AlphaFoldDB" id="A0A9D4V6Y1"/>